<keyword evidence="2" id="KW-0489">Methyltransferase</keyword>
<dbReference type="GO" id="GO:0008168">
    <property type="term" value="F:methyltransferase activity"/>
    <property type="evidence" value="ECO:0007669"/>
    <property type="project" value="UniProtKB-KW"/>
</dbReference>
<dbReference type="OrthoDB" id="9814604at2"/>
<dbReference type="Gene3D" id="3.40.50.150">
    <property type="entry name" value="Vaccinia Virus protein VP39"/>
    <property type="match status" value="1"/>
</dbReference>
<dbReference type="EMBL" id="SMAI01000005">
    <property type="protein sequence ID" value="TCT05034.1"/>
    <property type="molecule type" value="Genomic_DNA"/>
</dbReference>
<dbReference type="InterPro" id="IPR029063">
    <property type="entry name" value="SAM-dependent_MTases_sf"/>
</dbReference>
<keyword evidence="2" id="KW-0808">Transferase</keyword>
<gene>
    <name evidence="2" type="ORF">EDC64_10565</name>
</gene>
<organism evidence="2 3">
    <name type="scientific">Aquabacter spiritensis</name>
    <dbReference type="NCBI Taxonomy" id="933073"/>
    <lineage>
        <taxon>Bacteria</taxon>
        <taxon>Pseudomonadati</taxon>
        <taxon>Pseudomonadota</taxon>
        <taxon>Alphaproteobacteria</taxon>
        <taxon>Hyphomicrobiales</taxon>
        <taxon>Xanthobacteraceae</taxon>
        <taxon>Aquabacter</taxon>
    </lineage>
</organism>
<dbReference type="InterPro" id="IPR006342">
    <property type="entry name" value="FkbM_mtfrase"/>
</dbReference>
<dbReference type="AlphaFoldDB" id="A0A4R3LWP0"/>
<dbReference type="InterPro" id="IPR052514">
    <property type="entry name" value="SAM-dependent_MTase"/>
</dbReference>
<name>A0A4R3LWP0_9HYPH</name>
<accession>A0A4R3LWP0</accession>
<protein>
    <submittedName>
        <fullName evidence="2">FkbM family methyltransferase</fullName>
    </submittedName>
</protein>
<comment type="caution">
    <text evidence="2">The sequence shown here is derived from an EMBL/GenBank/DDBJ whole genome shotgun (WGS) entry which is preliminary data.</text>
</comment>
<reference evidence="2 3" key="1">
    <citation type="submission" date="2019-03" db="EMBL/GenBank/DDBJ databases">
        <title>Genomic Encyclopedia of Type Strains, Phase IV (KMG-IV): sequencing the most valuable type-strain genomes for metagenomic binning, comparative biology and taxonomic classification.</title>
        <authorList>
            <person name="Goeker M."/>
        </authorList>
    </citation>
    <scope>NUCLEOTIDE SEQUENCE [LARGE SCALE GENOMIC DNA]</scope>
    <source>
        <strain evidence="2 3">DSM 9035</strain>
    </source>
</reference>
<proteinExistence type="predicted"/>
<dbReference type="Proteomes" id="UP000294664">
    <property type="component" value="Unassembled WGS sequence"/>
</dbReference>
<keyword evidence="3" id="KW-1185">Reference proteome</keyword>
<feature type="domain" description="Methyltransferase FkbM" evidence="1">
    <location>
        <begin position="102"/>
        <end position="257"/>
    </location>
</feature>
<evidence type="ECO:0000259" key="1">
    <source>
        <dbReference type="Pfam" id="PF05050"/>
    </source>
</evidence>
<dbReference type="PANTHER" id="PTHR34203">
    <property type="entry name" value="METHYLTRANSFERASE, FKBM FAMILY PROTEIN"/>
    <property type="match status" value="1"/>
</dbReference>
<dbReference type="Pfam" id="PF05050">
    <property type="entry name" value="Methyltransf_21"/>
    <property type="match status" value="1"/>
</dbReference>
<dbReference type="NCBIfam" id="TIGR01444">
    <property type="entry name" value="fkbM_fam"/>
    <property type="match status" value="1"/>
</dbReference>
<sequence>MRSNLWSSMLHKALLADSGRVLDVRVSQDIDVYAWQNAIRRRAKAVHLGGTTMLARSLGRYLMFLDAEDVGFAPHILMDGFWESWITRFMVSRIQPGMVVADIGANFGYYTLLMADLAGPGGKVLAFEPNTKVVAALAKSVAVNGYSATVQIEQVAVSDRSGETCLFVVPPGEPKNGYLVPATARTRHPDATEVPVRKLDDYMAAHPRLDFIKIDAEGAEERIFAGMTALLERDRPEILLEFNAQRSADAALFLDLLAGYYGREFQTIDHLGNLKPVTREQLLTEQYGVDWMLFLNPKGA</sequence>
<dbReference type="SUPFAM" id="SSF53335">
    <property type="entry name" value="S-adenosyl-L-methionine-dependent methyltransferases"/>
    <property type="match status" value="1"/>
</dbReference>
<dbReference type="GO" id="GO:0032259">
    <property type="term" value="P:methylation"/>
    <property type="evidence" value="ECO:0007669"/>
    <property type="project" value="UniProtKB-KW"/>
</dbReference>
<evidence type="ECO:0000313" key="3">
    <source>
        <dbReference type="Proteomes" id="UP000294664"/>
    </source>
</evidence>
<dbReference type="PANTHER" id="PTHR34203:SF15">
    <property type="entry name" value="SLL1173 PROTEIN"/>
    <property type="match status" value="1"/>
</dbReference>
<evidence type="ECO:0000313" key="2">
    <source>
        <dbReference type="EMBL" id="TCT05034.1"/>
    </source>
</evidence>